<organism evidence="1">
    <name type="scientific">Mucor ambiguus</name>
    <dbReference type="NCBI Taxonomy" id="91626"/>
    <lineage>
        <taxon>Eukaryota</taxon>
        <taxon>Fungi</taxon>
        <taxon>Fungi incertae sedis</taxon>
        <taxon>Mucoromycota</taxon>
        <taxon>Mucoromycotina</taxon>
        <taxon>Mucoromycetes</taxon>
        <taxon>Mucorales</taxon>
        <taxon>Mucorineae</taxon>
        <taxon>Mucoraceae</taxon>
        <taxon>Mucor</taxon>
    </lineage>
</organism>
<name>A0A0C9M012_9FUNG</name>
<proteinExistence type="predicted"/>
<dbReference type="AlphaFoldDB" id="A0A0C9M012"/>
<evidence type="ECO:0000313" key="2">
    <source>
        <dbReference type="Proteomes" id="UP000053815"/>
    </source>
</evidence>
<accession>A0A0C9M012</accession>
<dbReference type="Proteomes" id="UP000053815">
    <property type="component" value="Unassembled WGS sequence"/>
</dbReference>
<dbReference type="EMBL" id="DF836293">
    <property type="protein sequence ID" value="GAN01096.1"/>
    <property type="molecule type" value="Genomic_DNA"/>
</dbReference>
<evidence type="ECO:0000313" key="1">
    <source>
        <dbReference type="EMBL" id="GAN01096.1"/>
    </source>
</evidence>
<reference evidence="1" key="1">
    <citation type="submission" date="2014-09" db="EMBL/GenBank/DDBJ databases">
        <title>Draft genome sequence of an oleaginous Mucoromycotina fungus Mucor ambiguus NBRC6742.</title>
        <authorList>
            <person name="Takeda I."/>
            <person name="Yamane N."/>
            <person name="Morita T."/>
            <person name="Tamano K."/>
            <person name="Machida M."/>
            <person name="Baker S."/>
            <person name="Koike H."/>
        </authorList>
    </citation>
    <scope>NUCLEOTIDE SEQUENCE</scope>
    <source>
        <strain evidence="1">NBRC 6742</strain>
    </source>
</reference>
<protein>
    <submittedName>
        <fullName evidence="1">Uncharacterized protein</fullName>
    </submittedName>
</protein>
<sequence>MYFTVHNVFTAFFEQKSRASTIQSAVATETTIKALSHVNISLNIATNVSKDENEGTAVDIKTSDSYAANAVKATVINDGHAKQEATDDVASPPIAKYSKICIHLRPVSSR</sequence>
<gene>
    <name evidence="1" type="ORF">MAM1_0004c00527</name>
</gene>
<keyword evidence="2" id="KW-1185">Reference proteome</keyword>